<reference evidence="1" key="2">
    <citation type="submission" date="2025-09" db="UniProtKB">
        <authorList>
            <consortium name="Ensembl"/>
        </authorList>
    </citation>
    <scope>IDENTIFICATION</scope>
</reference>
<evidence type="ECO:0000313" key="1">
    <source>
        <dbReference type="Ensembl" id="ENSCSRP00000004829.1"/>
    </source>
</evidence>
<evidence type="ECO:0000313" key="2">
    <source>
        <dbReference type="Proteomes" id="UP000694403"/>
    </source>
</evidence>
<accession>A0A8C3RTR1</accession>
<dbReference type="AlphaFoldDB" id="A0A8C3RTR1"/>
<dbReference type="Ensembl" id="ENSCSRT00000004981.1">
    <property type="protein sequence ID" value="ENSCSRP00000004829.1"/>
    <property type="gene ID" value="ENSCSRG00000003663.1"/>
</dbReference>
<organism evidence="1 2">
    <name type="scientific">Chelydra serpentina</name>
    <name type="common">Snapping turtle</name>
    <name type="synonym">Testudo serpentina</name>
    <dbReference type="NCBI Taxonomy" id="8475"/>
    <lineage>
        <taxon>Eukaryota</taxon>
        <taxon>Metazoa</taxon>
        <taxon>Chordata</taxon>
        <taxon>Craniata</taxon>
        <taxon>Vertebrata</taxon>
        <taxon>Euteleostomi</taxon>
        <taxon>Archelosauria</taxon>
        <taxon>Testudinata</taxon>
        <taxon>Testudines</taxon>
        <taxon>Cryptodira</taxon>
        <taxon>Durocryptodira</taxon>
        <taxon>Americhelydia</taxon>
        <taxon>Chelydroidea</taxon>
        <taxon>Chelydridae</taxon>
        <taxon>Chelydra</taxon>
    </lineage>
</organism>
<name>A0A8C3RTR1_CHESE</name>
<keyword evidence="2" id="KW-1185">Reference proteome</keyword>
<dbReference type="Proteomes" id="UP000694403">
    <property type="component" value="Unplaced"/>
</dbReference>
<proteinExistence type="predicted"/>
<reference evidence="1" key="1">
    <citation type="submission" date="2025-08" db="UniProtKB">
        <authorList>
            <consortium name="Ensembl"/>
        </authorList>
    </citation>
    <scope>IDENTIFICATION</scope>
</reference>
<protein>
    <submittedName>
        <fullName evidence="1">Uncharacterized protein</fullName>
    </submittedName>
</protein>
<sequence length="78" mass="8773">QGILNLGCLLLGFCVCHRGRRSHGFHGVPPPQRVPELPPQDSIMSIFSINHGQVTGRDFLGYFARDLRCVLLRMEVEN</sequence>